<proteinExistence type="predicted"/>
<dbReference type="Proteomes" id="UP000708208">
    <property type="component" value="Unassembled WGS sequence"/>
</dbReference>
<dbReference type="EMBL" id="CAJVCH010528229">
    <property type="protein sequence ID" value="CAG7823054.1"/>
    <property type="molecule type" value="Genomic_DNA"/>
</dbReference>
<evidence type="ECO:0008006" key="3">
    <source>
        <dbReference type="Google" id="ProtNLM"/>
    </source>
</evidence>
<keyword evidence="2" id="KW-1185">Reference proteome</keyword>
<comment type="caution">
    <text evidence="1">The sequence shown here is derived from an EMBL/GenBank/DDBJ whole genome shotgun (WGS) entry which is preliminary data.</text>
</comment>
<gene>
    <name evidence="1" type="ORF">AFUS01_LOCUS33291</name>
</gene>
<evidence type="ECO:0000313" key="2">
    <source>
        <dbReference type="Proteomes" id="UP000708208"/>
    </source>
</evidence>
<evidence type="ECO:0000313" key="1">
    <source>
        <dbReference type="EMBL" id="CAG7823054.1"/>
    </source>
</evidence>
<sequence length="422" mass="48400">MPILVTQVFLGNLRDVPLLKICRLVCKSWNIEGSNSLRACSKVSIAEGSSRLKNFAKFVLQNELGPLQHLPSPFENFHAEGSTFTDPIFIELVLKIPITSLKFVLDRVNGSKLGSILESNKASLTELEIRTQESNHFELEKYKINEPVELTCLKGLRFHDLCSLCAHIQFLEGILNRCTPECLDLWLYNTDALAYLLTQDKADNLKKLVLTVSGISREAWKHLGNLRFLRLSSLFFCSDDSVDDPEDLQHWHLFCQNVSPLLEEFVTNLSNFFPPNLIFPNLKSIRIVDFIAWSYFTPDRFPSLVEIIFDFVGQLNIKAQNEVPHRGLPIERIPRRKSITDFVELETIKFGREFVMDPLMLRYCLPRVPKLRQIYLYWNGSLSTPLLWDSLHHLESIVIVFNADDKQVAMALAETFPNGFIG</sequence>
<reference evidence="1" key="1">
    <citation type="submission" date="2021-06" db="EMBL/GenBank/DDBJ databases">
        <authorList>
            <person name="Hodson N. C."/>
            <person name="Mongue J. A."/>
            <person name="Jaron S. K."/>
        </authorList>
    </citation>
    <scope>NUCLEOTIDE SEQUENCE</scope>
</reference>
<accession>A0A8J2LHR9</accession>
<protein>
    <recommendedName>
        <fullName evidence="3">F-box domain-containing protein</fullName>
    </recommendedName>
</protein>
<dbReference type="AlphaFoldDB" id="A0A8J2LHR9"/>
<name>A0A8J2LHR9_9HEXA</name>
<organism evidence="1 2">
    <name type="scientific">Allacma fusca</name>
    <dbReference type="NCBI Taxonomy" id="39272"/>
    <lineage>
        <taxon>Eukaryota</taxon>
        <taxon>Metazoa</taxon>
        <taxon>Ecdysozoa</taxon>
        <taxon>Arthropoda</taxon>
        <taxon>Hexapoda</taxon>
        <taxon>Collembola</taxon>
        <taxon>Symphypleona</taxon>
        <taxon>Sminthuridae</taxon>
        <taxon>Allacma</taxon>
    </lineage>
</organism>